<feature type="compositionally biased region" description="Basic and acidic residues" evidence="1">
    <location>
        <begin position="7"/>
        <end position="19"/>
    </location>
</feature>
<proteinExistence type="predicted"/>
<protein>
    <submittedName>
        <fullName evidence="2">Uncharacterized protein</fullName>
    </submittedName>
</protein>
<evidence type="ECO:0000313" key="2">
    <source>
        <dbReference type="EMBL" id="OSD07991.1"/>
    </source>
</evidence>
<organism evidence="2 3">
    <name type="scientific">Trametes coccinea (strain BRFM310)</name>
    <name type="common">Pycnoporus coccineus</name>
    <dbReference type="NCBI Taxonomy" id="1353009"/>
    <lineage>
        <taxon>Eukaryota</taxon>
        <taxon>Fungi</taxon>
        <taxon>Dikarya</taxon>
        <taxon>Basidiomycota</taxon>
        <taxon>Agaricomycotina</taxon>
        <taxon>Agaricomycetes</taxon>
        <taxon>Polyporales</taxon>
        <taxon>Polyporaceae</taxon>
        <taxon>Trametes</taxon>
    </lineage>
</organism>
<evidence type="ECO:0000313" key="3">
    <source>
        <dbReference type="Proteomes" id="UP000193067"/>
    </source>
</evidence>
<gene>
    <name evidence="2" type="ORF">PYCCODRAFT_375970</name>
</gene>
<feature type="compositionally biased region" description="Polar residues" evidence="1">
    <location>
        <begin position="21"/>
        <end position="31"/>
    </location>
</feature>
<dbReference type="EMBL" id="KZ084087">
    <property type="protein sequence ID" value="OSD07991.1"/>
    <property type="molecule type" value="Genomic_DNA"/>
</dbReference>
<name>A0A1Y2J6B1_TRAC3</name>
<reference evidence="2 3" key="1">
    <citation type="journal article" date="2015" name="Biotechnol. Biofuels">
        <title>Enhanced degradation of softwood versus hardwood by the white-rot fungus Pycnoporus coccineus.</title>
        <authorList>
            <person name="Couturier M."/>
            <person name="Navarro D."/>
            <person name="Chevret D."/>
            <person name="Henrissat B."/>
            <person name="Piumi F."/>
            <person name="Ruiz-Duenas F.J."/>
            <person name="Martinez A.T."/>
            <person name="Grigoriev I.V."/>
            <person name="Riley R."/>
            <person name="Lipzen A."/>
            <person name="Berrin J.G."/>
            <person name="Master E.R."/>
            <person name="Rosso M.N."/>
        </authorList>
    </citation>
    <scope>NUCLEOTIDE SEQUENCE [LARGE SCALE GENOMIC DNA]</scope>
    <source>
        <strain evidence="2 3">BRFM310</strain>
    </source>
</reference>
<dbReference type="Proteomes" id="UP000193067">
    <property type="component" value="Unassembled WGS sequence"/>
</dbReference>
<dbReference type="OrthoDB" id="10657240at2759"/>
<accession>A0A1Y2J6B1</accession>
<dbReference type="AlphaFoldDB" id="A0A1Y2J6B1"/>
<keyword evidence="3" id="KW-1185">Reference proteome</keyword>
<sequence>MSQVINTRRESAWVPKKEGPSTAQPSCSGRPNFPSTLVGARDWEAALALNLPSHALAVAVAVAGQSHPAAVPNSPRLHGALACAYMATTTTHLQCVFGFSLLRGHWSAPCPPQTTQLPLLRLVARRRVGGKTIKFGSTHKSHNLQRATPRSSRACAPGSRRLVVHSQLAEKKAARTAEFEEAALTEAKHEKVTDGVGNLPSLAFIAALIRALWVRVVSSHARSLCPTTRRF</sequence>
<evidence type="ECO:0000256" key="1">
    <source>
        <dbReference type="SAM" id="MobiDB-lite"/>
    </source>
</evidence>
<feature type="region of interest" description="Disordered" evidence="1">
    <location>
        <begin position="1"/>
        <end position="31"/>
    </location>
</feature>